<dbReference type="PATRIC" id="fig|1367847.3.peg.2750"/>
<dbReference type="Pfam" id="PF00578">
    <property type="entry name" value="AhpC-TSA"/>
    <property type="match status" value="1"/>
</dbReference>
<accession>S5YE89</accession>
<dbReference type="RefSeq" id="WP_020951441.1">
    <property type="nucleotide sequence ID" value="NC_022041.1"/>
</dbReference>
<dbReference type="STRING" id="1367847.JCM7686_2747"/>
<evidence type="ECO:0000313" key="8">
    <source>
        <dbReference type="EMBL" id="AGT09803.1"/>
    </source>
</evidence>
<reference evidence="8 9" key="1">
    <citation type="journal article" date="2014" name="BMC Genomics">
        <title>Architecture and functions of a multipartite genome of the methylotrophic bacterium Paracoccus aminophilus JCM 7686, containing primary and secondary chromids.</title>
        <authorList>
            <person name="Dziewit L."/>
            <person name="Czarnecki J."/>
            <person name="Wibberg D."/>
            <person name="Radlinska M."/>
            <person name="Mrozek P."/>
            <person name="Szymczak M."/>
            <person name="Schluter A."/>
            <person name="Puhler A."/>
            <person name="Bartosik D."/>
        </authorList>
    </citation>
    <scope>NUCLEOTIDE SEQUENCE [LARGE SCALE GENOMIC DNA]</scope>
    <source>
        <strain evidence="8">JCM 7686</strain>
    </source>
</reference>
<keyword evidence="2" id="KW-0479">Metal-binding</keyword>
<evidence type="ECO:0000256" key="3">
    <source>
        <dbReference type="ARBA" id="ARBA00022896"/>
    </source>
</evidence>
<dbReference type="SMART" id="SM00702">
    <property type="entry name" value="P4Hc"/>
    <property type="match status" value="1"/>
</dbReference>
<dbReference type="InterPro" id="IPR006620">
    <property type="entry name" value="Pro_4_hyd_alph"/>
</dbReference>
<evidence type="ECO:0000256" key="4">
    <source>
        <dbReference type="ARBA" id="ARBA00022964"/>
    </source>
</evidence>
<keyword evidence="4" id="KW-0223">Dioxygenase</keyword>
<dbReference type="GO" id="GO:0051213">
    <property type="term" value="F:dioxygenase activity"/>
    <property type="evidence" value="ECO:0007669"/>
    <property type="project" value="UniProtKB-KW"/>
</dbReference>
<protein>
    <recommendedName>
        <fullName evidence="7">Fe2OG dioxygenase domain-containing protein</fullName>
    </recommendedName>
</protein>
<dbReference type="PROSITE" id="PS51471">
    <property type="entry name" value="FE2OG_OXY"/>
    <property type="match status" value="1"/>
</dbReference>
<feature type="domain" description="Fe2OG dioxygenase" evidence="7">
    <location>
        <begin position="251"/>
        <end position="348"/>
    </location>
</feature>
<evidence type="ECO:0000256" key="5">
    <source>
        <dbReference type="ARBA" id="ARBA00023002"/>
    </source>
</evidence>
<dbReference type="HOGENOM" id="CLU_062430_0_0_5"/>
<dbReference type="GO" id="GO:0031418">
    <property type="term" value="F:L-ascorbic acid binding"/>
    <property type="evidence" value="ECO:0007669"/>
    <property type="project" value="UniProtKB-KW"/>
</dbReference>
<proteinExistence type="predicted"/>
<name>S5YE89_PARAH</name>
<evidence type="ECO:0000256" key="6">
    <source>
        <dbReference type="ARBA" id="ARBA00023004"/>
    </source>
</evidence>
<dbReference type="Gene3D" id="2.60.120.620">
    <property type="entry name" value="q2cbj1_9rhob like domain"/>
    <property type="match status" value="1"/>
</dbReference>
<dbReference type="Gene3D" id="3.40.30.10">
    <property type="entry name" value="Glutaredoxin"/>
    <property type="match status" value="1"/>
</dbReference>
<dbReference type="InterPro" id="IPR036249">
    <property type="entry name" value="Thioredoxin-like_sf"/>
</dbReference>
<dbReference type="eggNOG" id="COG3128">
    <property type="taxonomic scope" value="Bacteria"/>
</dbReference>
<dbReference type="AlphaFoldDB" id="S5YE89"/>
<keyword evidence="3" id="KW-0847">Vitamin C</keyword>
<evidence type="ECO:0000256" key="2">
    <source>
        <dbReference type="ARBA" id="ARBA00022723"/>
    </source>
</evidence>
<dbReference type="InterPro" id="IPR005123">
    <property type="entry name" value="Oxoglu/Fe-dep_dioxygenase_dom"/>
</dbReference>
<dbReference type="SUPFAM" id="SSF51197">
    <property type="entry name" value="Clavaminate synthase-like"/>
    <property type="match status" value="1"/>
</dbReference>
<comment type="cofactor">
    <cofactor evidence="1">
        <name>L-ascorbate</name>
        <dbReference type="ChEBI" id="CHEBI:38290"/>
    </cofactor>
</comment>
<dbReference type="GO" id="GO:0016209">
    <property type="term" value="F:antioxidant activity"/>
    <property type="evidence" value="ECO:0007669"/>
    <property type="project" value="InterPro"/>
</dbReference>
<keyword evidence="9" id="KW-1185">Reference proteome</keyword>
<gene>
    <name evidence="8" type="ORF">JCM7686_2747</name>
</gene>
<dbReference type="InterPro" id="IPR000866">
    <property type="entry name" value="AhpC/TSA"/>
</dbReference>
<dbReference type="OrthoDB" id="255432at2"/>
<keyword evidence="6" id="KW-0408">Iron</keyword>
<dbReference type="KEGG" id="pami:JCM7686_2747"/>
<evidence type="ECO:0000313" key="9">
    <source>
        <dbReference type="Proteomes" id="UP000015480"/>
    </source>
</evidence>
<sequence length="379" mass="42471">MALPSPGDAAPYFQQRTNFNPRFNFDTVAGRYLVLGFIGSASDPRAARGLAAILARPDLFEDRHAAVFAVSQDPEDEALGRIQDRTPGFRVFWDQDCRIASLYRALPADHNPAHGWSKIRQSWVVIDPTMRILANIPFAPDGSDTARLIDLISRLPPPDLFAGRALQAPILFLPRVFEPELCAHLVSLYDTHGGTETGFMRQVDGRTVGVMDHKFKRRKDYDITDRDLITAIQQRFLRRVIPEIAKVHAFHATRMERYIVSCYAAEDGGHFSAHRDNTTSGTAHRRFAVSINLNDDFDGGEVSFPEYGQRGFKAPPGGAVVFSCSLLHQVSRVTRGRRFAFLPFLYDDAAARIREQNLRSLDEENRSRTAATAEAESQP</sequence>
<dbReference type="EMBL" id="CP006650">
    <property type="protein sequence ID" value="AGT09803.1"/>
    <property type="molecule type" value="Genomic_DNA"/>
</dbReference>
<dbReference type="SUPFAM" id="SSF52833">
    <property type="entry name" value="Thioredoxin-like"/>
    <property type="match status" value="1"/>
</dbReference>
<keyword evidence="5" id="KW-0560">Oxidoreductase</keyword>
<organism evidence="8 9">
    <name type="scientific">Paracoccus aminophilus JCM 7686</name>
    <dbReference type="NCBI Taxonomy" id="1367847"/>
    <lineage>
        <taxon>Bacteria</taxon>
        <taxon>Pseudomonadati</taxon>
        <taxon>Pseudomonadota</taxon>
        <taxon>Alphaproteobacteria</taxon>
        <taxon>Rhodobacterales</taxon>
        <taxon>Paracoccaceae</taxon>
        <taxon>Paracoccus</taxon>
    </lineage>
</organism>
<dbReference type="GO" id="GO:0005506">
    <property type="term" value="F:iron ion binding"/>
    <property type="evidence" value="ECO:0007669"/>
    <property type="project" value="InterPro"/>
</dbReference>
<dbReference type="InterPro" id="IPR044862">
    <property type="entry name" value="Pro_4_hyd_alph_FE2OG_OXY"/>
</dbReference>
<evidence type="ECO:0000256" key="1">
    <source>
        <dbReference type="ARBA" id="ARBA00001961"/>
    </source>
</evidence>
<dbReference type="Pfam" id="PF13640">
    <property type="entry name" value="2OG-FeII_Oxy_3"/>
    <property type="match status" value="1"/>
</dbReference>
<evidence type="ECO:0000259" key="7">
    <source>
        <dbReference type="PROSITE" id="PS51471"/>
    </source>
</evidence>
<dbReference type="GO" id="GO:0016705">
    <property type="term" value="F:oxidoreductase activity, acting on paired donors, with incorporation or reduction of molecular oxygen"/>
    <property type="evidence" value="ECO:0007669"/>
    <property type="project" value="InterPro"/>
</dbReference>
<dbReference type="Proteomes" id="UP000015480">
    <property type="component" value="Chromosome"/>
</dbReference>